<feature type="region of interest" description="Disordered" evidence="1">
    <location>
        <begin position="1"/>
        <end position="33"/>
    </location>
</feature>
<evidence type="ECO:0000313" key="3">
    <source>
        <dbReference type="Proteomes" id="UP000067711"/>
    </source>
</evidence>
<dbReference type="AlphaFoldDB" id="A0A1B4FT75"/>
<feature type="compositionally biased region" description="Basic and acidic residues" evidence="1">
    <location>
        <begin position="22"/>
        <end position="33"/>
    </location>
</feature>
<protein>
    <submittedName>
        <fullName evidence="2">Uncharacterized protein</fullName>
    </submittedName>
</protein>
<dbReference type="EMBL" id="CP013388">
    <property type="protein sequence ID" value="AOJ06883.1"/>
    <property type="molecule type" value="Genomic_DNA"/>
</dbReference>
<dbReference type="Proteomes" id="UP000067711">
    <property type="component" value="Chromosome 2"/>
</dbReference>
<gene>
    <name evidence="2" type="ORF">WS71_05795</name>
</gene>
<feature type="region of interest" description="Disordered" evidence="1">
    <location>
        <begin position="91"/>
        <end position="113"/>
    </location>
</feature>
<name>A0A1B4FT75_9BURK</name>
<accession>A0A1B4FT75</accession>
<evidence type="ECO:0000256" key="1">
    <source>
        <dbReference type="SAM" id="MobiDB-lite"/>
    </source>
</evidence>
<evidence type="ECO:0000313" key="2">
    <source>
        <dbReference type="EMBL" id="AOJ06883.1"/>
    </source>
</evidence>
<organism evidence="2 3">
    <name type="scientific">Burkholderia mayonis</name>
    <dbReference type="NCBI Taxonomy" id="1385591"/>
    <lineage>
        <taxon>Bacteria</taxon>
        <taxon>Pseudomonadati</taxon>
        <taxon>Pseudomonadota</taxon>
        <taxon>Betaproteobacteria</taxon>
        <taxon>Burkholderiales</taxon>
        <taxon>Burkholderiaceae</taxon>
        <taxon>Burkholderia</taxon>
        <taxon>pseudomallei group</taxon>
    </lineage>
</organism>
<sequence length="113" mass="12129">MTIAMPTSAAGSTGAGIGRTGCADDRARDDRPDDAAHVRYHVPQAGHRRHGAARRGIGQLAASLLIERIERDIDERRIVDVGFTLVERDSAQAAGEPTVLHPRRRGRLNGVAS</sequence>
<reference evidence="2 3" key="1">
    <citation type="submission" date="2015-12" db="EMBL/GenBank/DDBJ databases">
        <title>Diversity of Burkholderia near neighbor genomes.</title>
        <authorList>
            <person name="Sahl J."/>
            <person name="Wagner D."/>
            <person name="Keim P."/>
        </authorList>
    </citation>
    <scope>NUCLEOTIDE SEQUENCE [LARGE SCALE GENOMIC DNA]</scope>
    <source>
        <strain evidence="2 3">BDU8</strain>
    </source>
</reference>
<dbReference type="RefSeq" id="WP_226383322.1">
    <property type="nucleotide sequence ID" value="NZ_CP013388.1"/>
</dbReference>
<proteinExistence type="predicted"/>